<accession>A0A364NPE7</accession>
<organism evidence="2 3">
    <name type="scientific">Nitrincola tibetensis</name>
    <dbReference type="NCBI Taxonomy" id="2219697"/>
    <lineage>
        <taxon>Bacteria</taxon>
        <taxon>Pseudomonadati</taxon>
        <taxon>Pseudomonadota</taxon>
        <taxon>Gammaproteobacteria</taxon>
        <taxon>Oceanospirillales</taxon>
        <taxon>Oceanospirillaceae</taxon>
        <taxon>Nitrincola</taxon>
    </lineage>
</organism>
<dbReference type="InterPro" id="IPR010985">
    <property type="entry name" value="Ribbon_hlx_hlx"/>
</dbReference>
<evidence type="ECO:0000259" key="1">
    <source>
        <dbReference type="Pfam" id="PF22513"/>
    </source>
</evidence>
<dbReference type="GO" id="GO:0006355">
    <property type="term" value="P:regulation of DNA-templated transcription"/>
    <property type="evidence" value="ECO:0007669"/>
    <property type="project" value="InterPro"/>
</dbReference>
<dbReference type="InterPro" id="IPR053853">
    <property type="entry name" value="FitA-like_RHH"/>
</dbReference>
<reference evidence="2 3" key="1">
    <citation type="submission" date="2018-06" db="EMBL/GenBank/DDBJ databases">
        <title>Nitrincola tibetense sp. nov., isolated from Lake XuguoCo on Tibetan Plateau.</title>
        <authorList>
            <person name="Xing P."/>
        </authorList>
    </citation>
    <scope>NUCLEOTIDE SEQUENCE [LARGE SCALE GENOMIC DNA]</scope>
    <source>
        <strain evidence="3">xg18</strain>
    </source>
</reference>
<dbReference type="RefSeq" id="WP_112158350.1">
    <property type="nucleotide sequence ID" value="NZ_QKRX01000003.1"/>
</dbReference>
<evidence type="ECO:0000313" key="2">
    <source>
        <dbReference type="EMBL" id="RAU18961.1"/>
    </source>
</evidence>
<dbReference type="InterPro" id="IPR013321">
    <property type="entry name" value="Arc_rbn_hlx_hlx"/>
</dbReference>
<dbReference type="AlphaFoldDB" id="A0A364NPE7"/>
<dbReference type="EMBL" id="QKRX01000003">
    <property type="protein sequence ID" value="RAU18961.1"/>
    <property type="molecule type" value="Genomic_DNA"/>
</dbReference>
<sequence length="64" mass="7279">MAMLTVRNLPDEVHKALRIRAAYNGRSMEAEVRQILQMATENLIVKAELDIPQQSELSDNKLQS</sequence>
<feature type="domain" description="Antitoxin FitA-like ribbon-helix-helix" evidence="1">
    <location>
        <begin position="2"/>
        <end position="39"/>
    </location>
</feature>
<proteinExistence type="predicted"/>
<dbReference type="OrthoDB" id="2389872at2"/>
<protein>
    <submittedName>
        <fullName evidence="2">Plasmid stabilization protein</fullName>
    </submittedName>
</protein>
<evidence type="ECO:0000313" key="3">
    <source>
        <dbReference type="Proteomes" id="UP000250744"/>
    </source>
</evidence>
<dbReference type="Proteomes" id="UP000250744">
    <property type="component" value="Unassembled WGS sequence"/>
</dbReference>
<name>A0A364NPE7_9GAMM</name>
<gene>
    <name evidence="2" type="ORF">DN062_05665</name>
</gene>
<dbReference type="Pfam" id="PF22513">
    <property type="entry name" value="FitA-like_RHH"/>
    <property type="match status" value="1"/>
</dbReference>
<keyword evidence="3" id="KW-1185">Reference proteome</keyword>
<comment type="caution">
    <text evidence="2">The sequence shown here is derived from an EMBL/GenBank/DDBJ whole genome shotgun (WGS) entry which is preliminary data.</text>
</comment>
<dbReference type="SUPFAM" id="SSF47598">
    <property type="entry name" value="Ribbon-helix-helix"/>
    <property type="match status" value="1"/>
</dbReference>
<dbReference type="Gene3D" id="1.10.1220.10">
    <property type="entry name" value="Met repressor-like"/>
    <property type="match status" value="1"/>
</dbReference>